<keyword evidence="1" id="KW-0732">Signal</keyword>
<organism evidence="2 3">
    <name type="scientific">Rhodoblastus acidophilus</name>
    <name type="common">Rhodopseudomonas acidophila</name>
    <dbReference type="NCBI Taxonomy" id="1074"/>
    <lineage>
        <taxon>Bacteria</taxon>
        <taxon>Pseudomonadati</taxon>
        <taxon>Pseudomonadota</taxon>
        <taxon>Alphaproteobacteria</taxon>
        <taxon>Hyphomicrobiales</taxon>
        <taxon>Rhodoblastaceae</taxon>
        <taxon>Rhodoblastus</taxon>
    </lineage>
</organism>
<sequence length="199" mass="20748">MRILLLVALMLTGAARAEQALPREGEAGCASPVAANDTAASLKKRFGAEAKITRVSGAEGESLKALALFPKDPARRIEIIFSDDKLTTVSGYRLPEQGGKWTVAGLAPGADVATVEAANGKPFEVSGFDWDYGGYIEDFHGGKLAKLPGGCTLSIRFAVEGDLPNGMSGDGVKIASTDKRLRAAGAKVSAIMVNFPARP</sequence>
<feature type="chain" id="PRO_5027091407" description="Lipoprotein" evidence="1">
    <location>
        <begin position="18"/>
        <end position="199"/>
    </location>
</feature>
<evidence type="ECO:0008006" key="4">
    <source>
        <dbReference type="Google" id="ProtNLM"/>
    </source>
</evidence>
<proteinExistence type="predicted"/>
<comment type="caution">
    <text evidence="2">The sequence shown here is derived from an EMBL/GenBank/DDBJ whole genome shotgun (WGS) entry which is preliminary data.</text>
</comment>
<accession>A0A6N8DSS2</accession>
<dbReference type="OrthoDB" id="1144014at2"/>
<evidence type="ECO:0000313" key="3">
    <source>
        <dbReference type="Proteomes" id="UP000439113"/>
    </source>
</evidence>
<evidence type="ECO:0000256" key="1">
    <source>
        <dbReference type="SAM" id="SignalP"/>
    </source>
</evidence>
<dbReference type="AlphaFoldDB" id="A0A6N8DSS2"/>
<dbReference type="EMBL" id="WNKS01000014">
    <property type="protein sequence ID" value="MTV32243.1"/>
    <property type="molecule type" value="Genomic_DNA"/>
</dbReference>
<feature type="signal peptide" evidence="1">
    <location>
        <begin position="1"/>
        <end position="17"/>
    </location>
</feature>
<gene>
    <name evidence="2" type="ORF">GJ654_14735</name>
</gene>
<reference evidence="2 3" key="1">
    <citation type="submission" date="2019-11" db="EMBL/GenBank/DDBJ databases">
        <title>Whole-genome sequence of a Rhodoblastus acidophilus DSM 142.</title>
        <authorList>
            <person name="Kyndt J.A."/>
            <person name="Meyer T.E."/>
        </authorList>
    </citation>
    <scope>NUCLEOTIDE SEQUENCE [LARGE SCALE GENOMIC DNA]</scope>
    <source>
        <strain evidence="2 3">DSM 142</strain>
    </source>
</reference>
<name>A0A6N8DSS2_RHOAC</name>
<dbReference type="Proteomes" id="UP000439113">
    <property type="component" value="Unassembled WGS sequence"/>
</dbReference>
<protein>
    <recommendedName>
        <fullName evidence="4">Lipoprotein</fullName>
    </recommendedName>
</protein>
<dbReference type="RefSeq" id="WP_155446929.1">
    <property type="nucleotide sequence ID" value="NZ_JAOQNR010000011.1"/>
</dbReference>
<evidence type="ECO:0000313" key="2">
    <source>
        <dbReference type="EMBL" id="MTV32243.1"/>
    </source>
</evidence>